<reference evidence="3 4" key="1">
    <citation type="submission" date="2018-09" db="EMBL/GenBank/DDBJ databases">
        <title>Nesterenkonia natronophila sp. nov., an alkaliphilic actinobacteriume isolated from a soda lake, and emended description of the genus Nesterenkonia.</title>
        <authorList>
            <person name="Menes R.J."/>
            <person name="Iriarte A."/>
        </authorList>
    </citation>
    <scope>NUCLEOTIDE SEQUENCE [LARGE SCALE GENOMIC DNA]</scope>
    <source>
        <strain evidence="3 4">M8</strain>
    </source>
</reference>
<dbReference type="OrthoDB" id="9810761at2"/>
<comment type="similarity">
    <text evidence="1">Belongs to the GSP E family.</text>
</comment>
<proteinExistence type="inferred from homology"/>
<dbReference type="PANTHER" id="PTHR30486:SF6">
    <property type="entry name" value="TYPE IV PILUS RETRACTATION ATPASE PILT"/>
    <property type="match status" value="1"/>
</dbReference>
<sequence>MDAVSIVEDEVRESIRTQGIDPSDDPTSTKRLVDAAVADYDKRSMVAALPMLGEPRAAAAQIFHSVAGLGELQPLLDDPEVEEIWWNQPEQVFVSRSGRSELTSVTLTENRVKDLVERMLKSSGRRLDYSTPFVDAALTDGSRLHVAIPDVTREAWAVNIRKFIARTNSLDDMVHMGSLTAGAAQFLSTCVAGGLNLLISGATGAGKTTMLNALTSAIGPRERVVTVEEVFELQVPLRDTVGLQCRQANLEGHGEIPLRRLVKEALRMRPDRLIVGEVREAESLDMLIAMNSGLPGMSTVHANSAHDALTKLCTLPLLAGENITADFILPTVASCLDLVVHCVRTPQGQRYVSEILAVGGRVESGTIETTALFLHDGQVLQRRREAVFEHQRLPGGSL</sequence>
<accession>A0A3A4F5K7</accession>
<gene>
    <name evidence="3" type="ORF">D3250_04365</name>
</gene>
<dbReference type="CDD" id="cd01130">
    <property type="entry name" value="VirB11-like_ATPase"/>
    <property type="match status" value="1"/>
</dbReference>
<dbReference type="Proteomes" id="UP000266615">
    <property type="component" value="Unassembled WGS sequence"/>
</dbReference>
<dbReference type="AlphaFoldDB" id="A0A3A4F5K7"/>
<organism evidence="3 4">
    <name type="scientific">Nesterenkonia natronophila</name>
    <dbReference type="NCBI Taxonomy" id="2174932"/>
    <lineage>
        <taxon>Bacteria</taxon>
        <taxon>Bacillati</taxon>
        <taxon>Actinomycetota</taxon>
        <taxon>Actinomycetes</taxon>
        <taxon>Micrococcales</taxon>
        <taxon>Micrococcaceae</taxon>
        <taxon>Nesterenkonia</taxon>
    </lineage>
</organism>
<dbReference type="RefSeq" id="WP_119902085.1">
    <property type="nucleotide sequence ID" value="NZ_QYZP01000001.1"/>
</dbReference>
<comment type="caution">
    <text evidence="3">The sequence shown here is derived from an EMBL/GenBank/DDBJ whole genome shotgun (WGS) entry which is preliminary data.</text>
</comment>
<dbReference type="InterPro" id="IPR027417">
    <property type="entry name" value="P-loop_NTPase"/>
</dbReference>
<dbReference type="InterPro" id="IPR050921">
    <property type="entry name" value="T4SS_GSP_E_ATPase"/>
</dbReference>
<dbReference type="Gene3D" id="3.40.50.300">
    <property type="entry name" value="P-loop containing nucleotide triphosphate hydrolases"/>
    <property type="match status" value="1"/>
</dbReference>
<evidence type="ECO:0000313" key="3">
    <source>
        <dbReference type="EMBL" id="RJN33041.1"/>
    </source>
</evidence>
<keyword evidence="4" id="KW-1185">Reference proteome</keyword>
<dbReference type="Pfam" id="PF00437">
    <property type="entry name" value="T2SSE"/>
    <property type="match status" value="1"/>
</dbReference>
<dbReference type="GO" id="GO:0016887">
    <property type="term" value="F:ATP hydrolysis activity"/>
    <property type="evidence" value="ECO:0007669"/>
    <property type="project" value="InterPro"/>
</dbReference>
<evidence type="ECO:0000313" key="4">
    <source>
        <dbReference type="Proteomes" id="UP000266615"/>
    </source>
</evidence>
<dbReference type="InterPro" id="IPR001482">
    <property type="entry name" value="T2SS/T4SS_dom"/>
</dbReference>
<feature type="domain" description="Bacterial type II secretion system protein E" evidence="2">
    <location>
        <begin position="70"/>
        <end position="344"/>
    </location>
</feature>
<name>A0A3A4F5K7_9MICC</name>
<dbReference type="PANTHER" id="PTHR30486">
    <property type="entry name" value="TWITCHING MOTILITY PROTEIN PILT"/>
    <property type="match status" value="1"/>
</dbReference>
<protein>
    <submittedName>
        <fullName evidence="3">CpaF family protein</fullName>
    </submittedName>
</protein>
<evidence type="ECO:0000259" key="2">
    <source>
        <dbReference type="Pfam" id="PF00437"/>
    </source>
</evidence>
<dbReference type="Gene3D" id="3.30.450.380">
    <property type="match status" value="1"/>
</dbReference>
<evidence type="ECO:0000256" key="1">
    <source>
        <dbReference type="ARBA" id="ARBA00006611"/>
    </source>
</evidence>
<dbReference type="SUPFAM" id="SSF52540">
    <property type="entry name" value="P-loop containing nucleoside triphosphate hydrolases"/>
    <property type="match status" value="1"/>
</dbReference>
<dbReference type="EMBL" id="QYZP01000001">
    <property type="protein sequence ID" value="RJN33041.1"/>
    <property type="molecule type" value="Genomic_DNA"/>
</dbReference>